<sequence>MESKMVHYSHEHNFPNLSVFEQNVALVQRMNGGSVLYRSGGRGLQLGRALPEPEYMTYFSHIA</sequence>
<proteinExistence type="predicted"/>
<accession>A0A835TJD5</accession>
<organism evidence="1 2">
    <name type="scientific">Salix dunnii</name>
    <dbReference type="NCBI Taxonomy" id="1413687"/>
    <lineage>
        <taxon>Eukaryota</taxon>
        <taxon>Viridiplantae</taxon>
        <taxon>Streptophyta</taxon>
        <taxon>Embryophyta</taxon>
        <taxon>Tracheophyta</taxon>
        <taxon>Spermatophyta</taxon>
        <taxon>Magnoliopsida</taxon>
        <taxon>eudicotyledons</taxon>
        <taxon>Gunneridae</taxon>
        <taxon>Pentapetalae</taxon>
        <taxon>rosids</taxon>
        <taxon>fabids</taxon>
        <taxon>Malpighiales</taxon>
        <taxon>Salicaceae</taxon>
        <taxon>Saliceae</taxon>
        <taxon>Salix</taxon>
    </lineage>
</organism>
<evidence type="ECO:0000313" key="2">
    <source>
        <dbReference type="Proteomes" id="UP000657918"/>
    </source>
</evidence>
<dbReference type="AlphaFoldDB" id="A0A835TJD5"/>
<keyword evidence="2" id="KW-1185">Reference proteome</keyword>
<name>A0A835TJD5_9ROSI</name>
<protein>
    <submittedName>
        <fullName evidence="1">Uncharacterized protein</fullName>
    </submittedName>
</protein>
<reference evidence="1 2" key="1">
    <citation type="submission" date="2020-10" db="EMBL/GenBank/DDBJ databases">
        <title>Plant Genome Project.</title>
        <authorList>
            <person name="Zhang R.-G."/>
        </authorList>
    </citation>
    <scope>NUCLEOTIDE SEQUENCE [LARGE SCALE GENOMIC DNA]</scope>
    <source>
        <strain evidence="1">FAFU-HL-1</strain>
        <tissue evidence="1">Leaf</tissue>
    </source>
</reference>
<evidence type="ECO:0000313" key="1">
    <source>
        <dbReference type="EMBL" id="KAF9687423.1"/>
    </source>
</evidence>
<comment type="caution">
    <text evidence="1">The sequence shown here is derived from an EMBL/GenBank/DDBJ whole genome shotgun (WGS) entry which is preliminary data.</text>
</comment>
<gene>
    <name evidence="1" type="ORF">SADUNF_Sadunf02G0091900</name>
</gene>
<dbReference type="EMBL" id="JADGMS010000002">
    <property type="protein sequence ID" value="KAF9687423.1"/>
    <property type="molecule type" value="Genomic_DNA"/>
</dbReference>
<dbReference type="Proteomes" id="UP000657918">
    <property type="component" value="Unassembled WGS sequence"/>
</dbReference>